<keyword evidence="2" id="KW-1133">Transmembrane helix</keyword>
<evidence type="ECO:0000256" key="2">
    <source>
        <dbReference type="SAM" id="Phobius"/>
    </source>
</evidence>
<dbReference type="Proteomes" id="UP000199266">
    <property type="component" value="Unassembled WGS sequence"/>
</dbReference>
<keyword evidence="1" id="KW-0175">Coiled coil</keyword>
<reference evidence="4" key="1">
    <citation type="submission" date="2016-10" db="EMBL/GenBank/DDBJ databases">
        <authorList>
            <person name="Varghese N."/>
            <person name="Submissions S."/>
        </authorList>
    </citation>
    <scope>NUCLEOTIDE SEQUENCE [LARGE SCALE GENOMIC DNA]</scope>
    <source>
        <strain evidence="4">DSM 13490</strain>
    </source>
</reference>
<sequence length="204" mass="22861">MTVKVDLRPQGLKLAERKKVDLPRVVALALLSVFVVTSSFTVAYGLFILRDLESQRQLLQESVDRLASENKGLDGYIAENKKRLDQYEKALSMLKQELPSIEFLFATIVSLSDDVWLSQVRQVPGRADVEGYAFAENDVAAFALKLLNSSVVNAISPLVTTKETKRTKGEQESSLVKFSFSCELKDFMSTHDVVEGVEKDEIKR</sequence>
<feature type="coiled-coil region" evidence="1">
    <location>
        <begin position="49"/>
        <end position="97"/>
    </location>
</feature>
<organism evidence="3 4">
    <name type="scientific">Acetomicrobium thermoterrenum DSM 13490</name>
    <dbReference type="NCBI Taxonomy" id="1120987"/>
    <lineage>
        <taxon>Bacteria</taxon>
        <taxon>Thermotogati</taxon>
        <taxon>Synergistota</taxon>
        <taxon>Synergistia</taxon>
        <taxon>Synergistales</taxon>
        <taxon>Acetomicrobiaceae</taxon>
        <taxon>Acetomicrobium</taxon>
    </lineage>
</organism>
<proteinExistence type="predicted"/>
<keyword evidence="2" id="KW-0812">Transmembrane</keyword>
<evidence type="ECO:0000313" key="4">
    <source>
        <dbReference type="Proteomes" id="UP000199266"/>
    </source>
</evidence>
<name>A0A1H3G2K2_9BACT</name>
<dbReference type="RefSeq" id="WP_091461560.1">
    <property type="nucleotide sequence ID" value="NZ_FNPD01000007.1"/>
</dbReference>
<keyword evidence="4" id="KW-1185">Reference proteome</keyword>
<protein>
    <submittedName>
        <fullName evidence="3">Fimbrial assembly protein (PilN)</fullName>
    </submittedName>
</protein>
<feature type="transmembrane region" description="Helical" evidence="2">
    <location>
        <begin position="25"/>
        <end position="49"/>
    </location>
</feature>
<accession>A0A1H3G2K2</accession>
<dbReference type="EMBL" id="FNPD01000007">
    <property type="protein sequence ID" value="SDX97562.1"/>
    <property type="molecule type" value="Genomic_DNA"/>
</dbReference>
<dbReference type="AlphaFoldDB" id="A0A1H3G2K2"/>
<dbReference type="Pfam" id="PF05137">
    <property type="entry name" value="PilN"/>
    <property type="match status" value="1"/>
</dbReference>
<dbReference type="InterPro" id="IPR007813">
    <property type="entry name" value="PilN"/>
</dbReference>
<evidence type="ECO:0000256" key="1">
    <source>
        <dbReference type="SAM" id="Coils"/>
    </source>
</evidence>
<evidence type="ECO:0000313" key="3">
    <source>
        <dbReference type="EMBL" id="SDX97562.1"/>
    </source>
</evidence>
<gene>
    <name evidence="3" type="ORF">SAMN03080603_01361</name>
</gene>
<keyword evidence="2" id="KW-0472">Membrane</keyword>